<sequence length="105" mass="10876">MQLKLSTLASVVALAASAQAAIVGTYYCSQANFYGPCVYTSAETGTCITFSTGGFWNKAIASMRPDTGVACTLYNGVNCTGATFVVNSQLGTINWANKASSYSCA</sequence>
<dbReference type="RefSeq" id="XP_060328292.1">
    <property type="nucleotide sequence ID" value="XM_060473703.1"/>
</dbReference>
<dbReference type="Proteomes" id="UP001175211">
    <property type="component" value="Unassembled WGS sequence"/>
</dbReference>
<name>A0AA39MZS4_ARMTA</name>
<keyword evidence="1" id="KW-0732">Signal</keyword>
<evidence type="ECO:0000313" key="3">
    <source>
        <dbReference type="Proteomes" id="UP001175211"/>
    </source>
</evidence>
<dbReference type="Pfam" id="PF03995">
    <property type="entry name" value="Inhibitor_I36"/>
    <property type="match status" value="1"/>
</dbReference>
<dbReference type="GeneID" id="85357251"/>
<comment type="caution">
    <text evidence="2">The sequence shown here is derived from an EMBL/GenBank/DDBJ whole genome shotgun (WGS) entry which is preliminary data.</text>
</comment>
<evidence type="ECO:0000313" key="2">
    <source>
        <dbReference type="EMBL" id="KAK0452956.1"/>
    </source>
</evidence>
<evidence type="ECO:0000256" key="1">
    <source>
        <dbReference type="SAM" id="SignalP"/>
    </source>
</evidence>
<keyword evidence="3" id="KW-1185">Reference proteome</keyword>
<dbReference type="AlphaFoldDB" id="A0AA39MZS4"/>
<dbReference type="Gene3D" id="2.60.20.10">
    <property type="entry name" value="Crystallins"/>
    <property type="match status" value="1"/>
</dbReference>
<dbReference type="SUPFAM" id="SSF49695">
    <property type="entry name" value="gamma-Crystallin-like"/>
    <property type="match status" value="1"/>
</dbReference>
<dbReference type="EMBL" id="JAUEPS010000029">
    <property type="protein sequence ID" value="KAK0452956.1"/>
    <property type="molecule type" value="Genomic_DNA"/>
</dbReference>
<dbReference type="InterPro" id="IPR011024">
    <property type="entry name" value="G_crystallin-like"/>
</dbReference>
<feature type="signal peptide" evidence="1">
    <location>
        <begin position="1"/>
        <end position="20"/>
    </location>
</feature>
<feature type="chain" id="PRO_5041271095" evidence="1">
    <location>
        <begin position="21"/>
        <end position="105"/>
    </location>
</feature>
<gene>
    <name evidence="2" type="ORF">EV420DRAFT_1557759</name>
</gene>
<reference evidence="2" key="1">
    <citation type="submission" date="2023-06" db="EMBL/GenBank/DDBJ databases">
        <authorList>
            <consortium name="Lawrence Berkeley National Laboratory"/>
            <person name="Ahrendt S."/>
            <person name="Sahu N."/>
            <person name="Indic B."/>
            <person name="Wong-Bajracharya J."/>
            <person name="Merenyi Z."/>
            <person name="Ke H.-M."/>
            <person name="Monk M."/>
            <person name="Kocsube S."/>
            <person name="Drula E."/>
            <person name="Lipzen A."/>
            <person name="Balint B."/>
            <person name="Henrissat B."/>
            <person name="Andreopoulos B."/>
            <person name="Martin F.M."/>
            <person name="Harder C.B."/>
            <person name="Rigling D."/>
            <person name="Ford K.L."/>
            <person name="Foster G.D."/>
            <person name="Pangilinan J."/>
            <person name="Papanicolaou A."/>
            <person name="Barry K."/>
            <person name="LaButti K."/>
            <person name="Viragh M."/>
            <person name="Koriabine M."/>
            <person name="Yan M."/>
            <person name="Riley R."/>
            <person name="Champramary S."/>
            <person name="Plett K.L."/>
            <person name="Tsai I.J."/>
            <person name="Slot J."/>
            <person name="Sipos G."/>
            <person name="Plett J."/>
            <person name="Nagy L.G."/>
            <person name="Grigoriev I.V."/>
        </authorList>
    </citation>
    <scope>NUCLEOTIDE SEQUENCE</scope>
    <source>
        <strain evidence="2">CCBAS 213</strain>
    </source>
</reference>
<accession>A0AA39MZS4</accession>
<organism evidence="2 3">
    <name type="scientific">Armillaria tabescens</name>
    <name type="common">Ringless honey mushroom</name>
    <name type="synonym">Agaricus tabescens</name>
    <dbReference type="NCBI Taxonomy" id="1929756"/>
    <lineage>
        <taxon>Eukaryota</taxon>
        <taxon>Fungi</taxon>
        <taxon>Dikarya</taxon>
        <taxon>Basidiomycota</taxon>
        <taxon>Agaricomycotina</taxon>
        <taxon>Agaricomycetes</taxon>
        <taxon>Agaricomycetidae</taxon>
        <taxon>Agaricales</taxon>
        <taxon>Marasmiineae</taxon>
        <taxon>Physalacriaceae</taxon>
        <taxon>Desarmillaria</taxon>
    </lineage>
</organism>
<proteinExistence type="predicted"/>
<protein>
    <submittedName>
        <fullName evidence="2">Uncharacterized protein</fullName>
    </submittedName>
</protein>